<dbReference type="EMBL" id="CP130144">
    <property type="protein sequence ID" value="WNZ45153.1"/>
    <property type="molecule type" value="Genomic_DNA"/>
</dbReference>
<dbReference type="RefSeq" id="WP_316426888.1">
    <property type="nucleotide sequence ID" value="NZ_CP130144.1"/>
</dbReference>
<protein>
    <recommendedName>
        <fullName evidence="2">DUF2281 domain-containing protein</fullName>
    </recommendedName>
</protein>
<reference evidence="1" key="1">
    <citation type="journal article" date="2023" name="Plants (Basel)">
        <title>Genomic Analysis of Leptolyngbya boryana CZ1 Reveals Efficient Carbon Fixation Modules.</title>
        <authorList>
            <person name="Bai X."/>
            <person name="Wang H."/>
            <person name="Cheng W."/>
            <person name="Wang J."/>
            <person name="Ma M."/>
            <person name="Hu H."/>
            <person name="Song Z."/>
            <person name="Ma H."/>
            <person name="Fan Y."/>
            <person name="Du C."/>
            <person name="Xu J."/>
        </authorList>
    </citation>
    <scope>NUCLEOTIDE SEQUENCE</scope>
    <source>
        <strain evidence="1">CZ1</strain>
    </source>
</reference>
<evidence type="ECO:0008006" key="2">
    <source>
        <dbReference type="Google" id="ProtNLM"/>
    </source>
</evidence>
<accession>A0AA96WTY3</accession>
<gene>
    <name evidence="1" type="ORF">Q2T42_25530</name>
</gene>
<dbReference type="AlphaFoldDB" id="A0AA96WTY3"/>
<sequence>MTYKEILLQEIETASDEVLAEAIDFIRFLKTKPATHMSEQSSALVENFTSEQTDDPRAAFSTFLADLKQLPLQRAEPLQQETKGKDLSKFVGTWQGNDLEDCLRFVQETRSQSEF</sequence>
<proteinExistence type="predicted"/>
<name>A0AA96WTY3_LEPBY</name>
<reference evidence="1" key="2">
    <citation type="submission" date="2023-07" db="EMBL/GenBank/DDBJ databases">
        <authorList>
            <person name="Bai X.-H."/>
            <person name="Wang H.-H."/>
            <person name="Wang J."/>
            <person name="Ma M.-Y."/>
            <person name="Hu H.-H."/>
            <person name="Song Z.-L."/>
            <person name="Ma H.-G."/>
            <person name="Fan Y."/>
            <person name="Du C.-Y."/>
            <person name="Xu J.-C."/>
        </authorList>
    </citation>
    <scope>NUCLEOTIDE SEQUENCE</scope>
    <source>
        <strain evidence="1">CZ1</strain>
    </source>
</reference>
<evidence type="ECO:0000313" key="1">
    <source>
        <dbReference type="EMBL" id="WNZ45153.1"/>
    </source>
</evidence>
<organism evidence="1">
    <name type="scientific">Leptolyngbya boryana CZ1</name>
    <dbReference type="NCBI Taxonomy" id="3060204"/>
    <lineage>
        <taxon>Bacteria</taxon>
        <taxon>Bacillati</taxon>
        <taxon>Cyanobacteriota</taxon>
        <taxon>Cyanophyceae</taxon>
        <taxon>Leptolyngbyales</taxon>
        <taxon>Leptolyngbyaceae</taxon>
        <taxon>Leptolyngbya group</taxon>
        <taxon>Leptolyngbya</taxon>
    </lineage>
</organism>